<sequence length="286" mass="33424">MAKISWPRRVKTWFRAKMHHIELQVFKPNLPSASAAEEDAADGLGLAMHGLDLSSDVSGPTDIPQSGEEGTPAESRDTPKGLLDYPAELRIIIYDLVFRAETERKILLKKACPPKKSLLLTCWQAYNEAYHIYKAQYYKYWTTNHFVVDLANYHPWDLYDIELLADRDLHRINSLTIWATKQYFPPSLCAHAQLMLWHLCGVWKREIIWVDDMRPSWRWSSENYIALRRDGFGSQRRPGWCLQRPFAAQCADVLRHEVRPMTLKEQLVTIMQELHRETVRDDCWLG</sequence>
<feature type="region of interest" description="Disordered" evidence="1">
    <location>
        <begin position="57"/>
        <end position="81"/>
    </location>
</feature>
<keyword evidence="3" id="KW-1185">Reference proteome</keyword>
<dbReference type="GeneID" id="71990341"/>
<reference evidence="2" key="2">
    <citation type="journal article" date="2022" name="Microb. Genom.">
        <title>A chromosome-scale genome assembly of the tomato pathogen Cladosporium fulvum reveals a compartmentalized genome architecture and the presence of a dispensable chromosome.</title>
        <authorList>
            <person name="Zaccaron A.Z."/>
            <person name="Chen L.H."/>
            <person name="Samaras A."/>
            <person name="Stergiopoulos I."/>
        </authorList>
    </citation>
    <scope>NUCLEOTIDE SEQUENCE</scope>
    <source>
        <strain evidence="2">Race5_Kim</strain>
    </source>
</reference>
<evidence type="ECO:0000256" key="1">
    <source>
        <dbReference type="SAM" id="MobiDB-lite"/>
    </source>
</evidence>
<dbReference type="KEGG" id="ffu:CLAFUR5_10463"/>
<protein>
    <submittedName>
        <fullName evidence="2">Uncharacterized protein</fullName>
    </submittedName>
</protein>
<evidence type="ECO:0000313" key="3">
    <source>
        <dbReference type="Proteomes" id="UP000756132"/>
    </source>
</evidence>
<evidence type="ECO:0000313" key="2">
    <source>
        <dbReference type="EMBL" id="UJO20327.1"/>
    </source>
</evidence>
<proteinExistence type="predicted"/>
<accession>A0A9Q8PDB7</accession>
<dbReference type="EMBL" id="CP090169">
    <property type="protein sequence ID" value="UJO20327.1"/>
    <property type="molecule type" value="Genomic_DNA"/>
</dbReference>
<name>A0A9Q8PDB7_PASFU</name>
<gene>
    <name evidence="2" type="ORF">CLAFUR5_10463</name>
</gene>
<dbReference type="AlphaFoldDB" id="A0A9Q8PDB7"/>
<dbReference type="RefSeq" id="XP_047764693.1">
    <property type="nucleotide sequence ID" value="XM_047909611.1"/>
</dbReference>
<organism evidence="2 3">
    <name type="scientific">Passalora fulva</name>
    <name type="common">Tomato leaf mold</name>
    <name type="synonym">Cladosporium fulvum</name>
    <dbReference type="NCBI Taxonomy" id="5499"/>
    <lineage>
        <taxon>Eukaryota</taxon>
        <taxon>Fungi</taxon>
        <taxon>Dikarya</taxon>
        <taxon>Ascomycota</taxon>
        <taxon>Pezizomycotina</taxon>
        <taxon>Dothideomycetes</taxon>
        <taxon>Dothideomycetidae</taxon>
        <taxon>Mycosphaerellales</taxon>
        <taxon>Mycosphaerellaceae</taxon>
        <taxon>Fulvia</taxon>
    </lineage>
</organism>
<reference evidence="2" key="1">
    <citation type="submission" date="2021-12" db="EMBL/GenBank/DDBJ databases">
        <authorList>
            <person name="Zaccaron A."/>
            <person name="Stergiopoulos I."/>
        </authorList>
    </citation>
    <scope>NUCLEOTIDE SEQUENCE</scope>
    <source>
        <strain evidence="2">Race5_Kim</strain>
    </source>
</reference>
<dbReference type="Proteomes" id="UP000756132">
    <property type="component" value="Chromosome 7"/>
</dbReference>